<organism evidence="3 4">
    <name type="scientific">Lachnellula hyalina</name>
    <dbReference type="NCBI Taxonomy" id="1316788"/>
    <lineage>
        <taxon>Eukaryota</taxon>
        <taxon>Fungi</taxon>
        <taxon>Dikarya</taxon>
        <taxon>Ascomycota</taxon>
        <taxon>Pezizomycotina</taxon>
        <taxon>Leotiomycetes</taxon>
        <taxon>Helotiales</taxon>
        <taxon>Lachnaceae</taxon>
        <taxon>Lachnellula</taxon>
    </lineage>
</organism>
<dbReference type="GO" id="GO:0016491">
    <property type="term" value="F:oxidoreductase activity"/>
    <property type="evidence" value="ECO:0007669"/>
    <property type="project" value="UniProtKB-KW"/>
</dbReference>
<comment type="similarity">
    <text evidence="1">Belongs to the short-chain dehydrogenases/reductases (SDR) family.</text>
</comment>
<evidence type="ECO:0000256" key="1">
    <source>
        <dbReference type="ARBA" id="ARBA00006484"/>
    </source>
</evidence>
<dbReference type="InterPro" id="IPR036291">
    <property type="entry name" value="NAD(P)-bd_dom_sf"/>
</dbReference>
<dbReference type="OrthoDB" id="37659at2759"/>
<evidence type="ECO:0000313" key="3">
    <source>
        <dbReference type="EMBL" id="TVY27727.1"/>
    </source>
</evidence>
<comment type="caution">
    <text evidence="3">The sequence shown here is derived from an EMBL/GenBank/DDBJ whole genome shotgun (WGS) entry which is preliminary data.</text>
</comment>
<dbReference type="AlphaFoldDB" id="A0A8H8U1A6"/>
<dbReference type="Gene3D" id="3.40.50.720">
    <property type="entry name" value="NAD(P)-binding Rossmann-like Domain"/>
    <property type="match status" value="1"/>
</dbReference>
<protein>
    <submittedName>
        <fullName evidence="3">Short-chain dehydrogenase reductase 3c</fullName>
    </submittedName>
</protein>
<evidence type="ECO:0000256" key="2">
    <source>
        <dbReference type="ARBA" id="ARBA00023002"/>
    </source>
</evidence>
<gene>
    <name evidence="3" type="primary">SDR3c</name>
    <name evidence="3" type="ORF">LHYA1_G004353</name>
</gene>
<dbReference type="InterPro" id="IPR002347">
    <property type="entry name" value="SDR_fam"/>
</dbReference>
<dbReference type="GeneID" id="41984551"/>
<dbReference type="PANTHER" id="PTHR43180">
    <property type="entry name" value="3-OXOACYL-(ACYL-CARRIER-PROTEIN) REDUCTASE (AFU_ORTHOLOGUE AFUA_6G11210)"/>
    <property type="match status" value="1"/>
</dbReference>
<dbReference type="PANTHER" id="PTHR43180:SF63">
    <property type="entry name" value="DEHYDROGENASE_REDUCTASE FAMILY PROTEIN, PUTATIVE (AFU_ORTHOLOGUE AFUA_6G03520)-RELATED"/>
    <property type="match status" value="1"/>
</dbReference>
<keyword evidence="4" id="KW-1185">Reference proteome</keyword>
<sequence>MESVAFDKTFLRGLSSKTVIVTGGANGIGAQTARLCHTYGANVTIADLASSQNAANNIITSLPAGSQQRMIYIPTNTTSWNDLKHMFFKTFSAFGSVQIVIANAGVMESTNFWDFDQLDEQGDPLEPKESSRVIDINLKGTMNTLKLAMYHMRSNPPCFPDSSRGSIILISSTSGYFGSSGVASYISSKHGVTGVLRASQGAANQLGIRVNGIAPFYTPTHMTSGYSALWSKSSVPGNTVDDLAQAITQTAMDSSRSGKCFLVALGKMIELETFYNAMVPEWVGSDVAELMNSAGRFMKDIGGYKLPQERPKL</sequence>
<dbReference type="SUPFAM" id="SSF51735">
    <property type="entry name" value="NAD(P)-binding Rossmann-fold domains"/>
    <property type="match status" value="1"/>
</dbReference>
<proteinExistence type="inferred from homology"/>
<evidence type="ECO:0000313" key="4">
    <source>
        <dbReference type="Proteomes" id="UP000431533"/>
    </source>
</evidence>
<dbReference type="Proteomes" id="UP000431533">
    <property type="component" value="Unassembled WGS sequence"/>
</dbReference>
<reference evidence="3 4" key="1">
    <citation type="submission" date="2018-05" db="EMBL/GenBank/DDBJ databases">
        <title>Genome sequencing and assembly of the regulated plant pathogen Lachnellula willkommii and related sister species for the development of diagnostic species identification markers.</title>
        <authorList>
            <person name="Giroux E."/>
            <person name="Bilodeau G."/>
        </authorList>
    </citation>
    <scope>NUCLEOTIDE SEQUENCE [LARGE SCALE GENOMIC DNA]</scope>
    <source>
        <strain evidence="3 4">CBS 185.66</strain>
    </source>
</reference>
<dbReference type="PRINTS" id="PR00081">
    <property type="entry name" value="GDHRDH"/>
</dbReference>
<name>A0A8H8U1A6_9HELO</name>
<dbReference type="EMBL" id="QGMH01000043">
    <property type="protein sequence ID" value="TVY27727.1"/>
    <property type="molecule type" value="Genomic_DNA"/>
</dbReference>
<accession>A0A8H8U1A6</accession>
<dbReference type="RefSeq" id="XP_031006515.1">
    <property type="nucleotide sequence ID" value="XM_031149315.1"/>
</dbReference>
<dbReference type="Pfam" id="PF00106">
    <property type="entry name" value="adh_short"/>
    <property type="match status" value="1"/>
</dbReference>
<keyword evidence="2" id="KW-0560">Oxidoreductase</keyword>